<sequence length="228" mass="26131">MPTKKKNDDPKRIVLPAPGQPALAPAQAKSAPRPVQEVHIEVEKPASTQEVAPSKPIPQPKEDPVVSRPSKRGSRMRGFSLKDMDAPKEETKDGEVEEETLSSTQGLPEEYFSEHEMKDVWKRYLSKVEHKKSIYNTLSRHEPKLLDKTIIELVLDNKTQEGYLQSGRADLMAFLRTELKNFKVELKTVITESEQVKSLYTPDEKYRHMVEKNPLLAEFRKKLDLDLE</sequence>
<feature type="compositionally biased region" description="Basic and acidic residues" evidence="1">
    <location>
        <begin position="1"/>
        <end position="12"/>
    </location>
</feature>
<dbReference type="AlphaFoldDB" id="A0A6L3ZDE5"/>
<evidence type="ECO:0000313" key="3">
    <source>
        <dbReference type="Proteomes" id="UP000484164"/>
    </source>
</evidence>
<dbReference type="Proteomes" id="UP000484164">
    <property type="component" value="Unassembled WGS sequence"/>
</dbReference>
<reference evidence="2 3" key="1">
    <citation type="submission" date="2019-10" db="EMBL/GenBank/DDBJ databases">
        <title>Genome sequence of Phaeocystidibacter marisrubri JCM30614 (type strain).</title>
        <authorList>
            <person name="Bowman J.P."/>
        </authorList>
    </citation>
    <scope>NUCLEOTIDE SEQUENCE [LARGE SCALE GENOMIC DNA]</scope>
    <source>
        <strain evidence="2 3">JCM 30614</strain>
    </source>
</reference>
<feature type="compositionally biased region" description="Basic and acidic residues" evidence="1">
    <location>
        <begin position="80"/>
        <end position="94"/>
    </location>
</feature>
<feature type="compositionally biased region" description="Low complexity" evidence="1">
    <location>
        <begin position="15"/>
        <end position="28"/>
    </location>
</feature>
<name>A0A6L3ZDE5_9FLAO</name>
<organism evidence="2 3">
    <name type="scientific">Phaeocystidibacter marisrubri</name>
    <dbReference type="NCBI Taxonomy" id="1577780"/>
    <lineage>
        <taxon>Bacteria</taxon>
        <taxon>Pseudomonadati</taxon>
        <taxon>Bacteroidota</taxon>
        <taxon>Flavobacteriia</taxon>
        <taxon>Flavobacteriales</taxon>
        <taxon>Phaeocystidibacteraceae</taxon>
        <taxon>Phaeocystidibacter</taxon>
    </lineage>
</organism>
<proteinExistence type="predicted"/>
<protein>
    <recommendedName>
        <fullName evidence="4">DNA polymerase III subunit gamma/tau</fullName>
    </recommendedName>
</protein>
<evidence type="ECO:0008006" key="4">
    <source>
        <dbReference type="Google" id="ProtNLM"/>
    </source>
</evidence>
<evidence type="ECO:0000313" key="2">
    <source>
        <dbReference type="EMBL" id="KAB2815666.1"/>
    </source>
</evidence>
<dbReference type="RefSeq" id="WP_151693096.1">
    <property type="nucleotide sequence ID" value="NZ_BMGX01000001.1"/>
</dbReference>
<comment type="caution">
    <text evidence="2">The sequence shown here is derived from an EMBL/GenBank/DDBJ whole genome shotgun (WGS) entry which is preliminary data.</text>
</comment>
<feature type="region of interest" description="Disordered" evidence="1">
    <location>
        <begin position="1"/>
        <end position="105"/>
    </location>
</feature>
<dbReference type="EMBL" id="WBVQ01000002">
    <property type="protein sequence ID" value="KAB2815666.1"/>
    <property type="molecule type" value="Genomic_DNA"/>
</dbReference>
<accession>A0A6L3ZDE5</accession>
<evidence type="ECO:0000256" key="1">
    <source>
        <dbReference type="SAM" id="MobiDB-lite"/>
    </source>
</evidence>
<gene>
    <name evidence="2" type="ORF">F8C82_08155</name>
</gene>
<keyword evidence="3" id="KW-1185">Reference proteome</keyword>
<dbReference type="OrthoDB" id="1121947at2"/>